<dbReference type="EMBL" id="JF746358">
    <property type="protein sequence ID" value="AEV52426.1"/>
    <property type="molecule type" value="Genomic_DNA"/>
</dbReference>
<evidence type="ECO:0000313" key="10">
    <source>
        <dbReference type="EMBL" id="AEV52433.1"/>
    </source>
</evidence>
<sequence>MKKMYKIIILIFLTIFINCEEQNITNCEEQNITNCEEQNITNCEEQNITNCEEQNITNCEEQNITNCEEQNITKKILIISSLILLSLLLLFFFFYSNESLNYNIDELYKISVEISNNCTVKGWETIHQILKDMDPTSATKNKNIVHQILKNINLPPIDINNLIQILENLIQMDKDTPNIYSVNSYLFEKSVNKLIKFLKNI</sequence>
<dbReference type="AlphaFoldDB" id="G9CUP4"/>
<feature type="signal peptide" evidence="2">
    <location>
        <begin position="1"/>
        <end position="19"/>
    </location>
</feature>
<evidence type="ECO:0000313" key="5">
    <source>
        <dbReference type="EMBL" id="AEV52402.1"/>
    </source>
</evidence>
<dbReference type="EMBL" id="JF746334">
    <property type="protein sequence ID" value="AEV52402.1"/>
    <property type="molecule type" value="Genomic_DNA"/>
</dbReference>
<keyword evidence="1" id="KW-1133">Transmembrane helix</keyword>
<evidence type="ECO:0000313" key="11">
    <source>
        <dbReference type="EMBL" id="AEV52444.1"/>
    </source>
</evidence>
<keyword evidence="2" id="KW-0732">Signal</keyword>
<dbReference type="EMBL" id="JF746376">
    <property type="protein sequence ID" value="AEV52444.1"/>
    <property type="molecule type" value="Genomic_DNA"/>
</dbReference>
<feature type="transmembrane region" description="Helical" evidence="1">
    <location>
        <begin position="76"/>
        <end position="95"/>
    </location>
</feature>
<keyword evidence="1" id="KW-0812">Transmembrane</keyword>
<keyword evidence="1" id="KW-0472">Membrane</keyword>
<geneLocation type="mitochondrion" evidence="7"/>
<reference evidence="7" key="1">
    <citation type="submission" date="2011-03" db="EMBL/GenBank/DDBJ databases">
        <title>trnG to rns.</title>
        <authorList>
            <person name="Martin F."/>
            <person name="Radmer L."/>
        </authorList>
    </citation>
    <scope>NUCLEOTIDE SEQUENCE</scope>
    <source>
        <strain evidence="3">P11312</strain>
        <strain evidence="4">P11320</strain>
        <strain evidence="5">P15347</strain>
        <strain evidence="6">P15883</strain>
        <strain evidence="7">P2284</strain>
        <strain evidence="8">P2301</strain>
        <strain evidence="9">P2400</strain>
        <strain evidence="10">P2428</strain>
        <strain evidence="11">P3665</strain>
    </source>
</reference>
<accession>G9CUP4</accession>
<evidence type="ECO:0000313" key="7">
    <source>
        <dbReference type="EMBL" id="AEV52424.1"/>
    </source>
</evidence>
<evidence type="ECO:0000313" key="8">
    <source>
        <dbReference type="EMBL" id="AEV52426.1"/>
    </source>
</evidence>
<evidence type="ECO:0000256" key="2">
    <source>
        <dbReference type="SAM" id="SignalP"/>
    </source>
</evidence>
<proteinExistence type="predicted"/>
<evidence type="ECO:0000313" key="3">
    <source>
        <dbReference type="EMBL" id="AEV52395.1"/>
    </source>
</evidence>
<dbReference type="EMBL" id="JF746365">
    <property type="protein sequence ID" value="AEV52433.1"/>
    <property type="molecule type" value="Genomic_DNA"/>
</dbReference>
<dbReference type="EMBL" id="JF746356">
    <property type="protein sequence ID" value="AEV52424.1"/>
    <property type="molecule type" value="Genomic_DNA"/>
</dbReference>
<dbReference type="EMBL" id="JF746362">
    <property type="protein sequence ID" value="AEV52430.1"/>
    <property type="molecule type" value="Genomic_DNA"/>
</dbReference>
<evidence type="ECO:0000313" key="6">
    <source>
        <dbReference type="EMBL" id="AEV52413.1"/>
    </source>
</evidence>
<name>G9CUP4_PHYCI</name>
<dbReference type="EMBL" id="JF746327">
    <property type="protein sequence ID" value="AEV52395.1"/>
    <property type="molecule type" value="Genomic_DNA"/>
</dbReference>
<keyword evidence="7" id="KW-0496">Mitochondrion</keyword>
<dbReference type="EMBL" id="JF746328">
    <property type="protein sequence ID" value="AEV52396.1"/>
    <property type="molecule type" value="Genomic_DNA"/>
</dbReference>
<protein>
    <submittedName>
        <fullName evidence="7">Orf201</fullName>
    </submittedName>
</protein>
<evidence type="ECO:0000256" key="1">
    <source>
        <dbReference type="SAM" id="Phobius"/>
    </source>
</evidence>
<evidence type="ECO:0000313" key="9">
    <source>
        <dbReference type="EMBL" id="AEV52430.1"/>
    </source>
</evidence>
<feature type="chain" id="PRO_5007665013" evidence="2">
    <location>
        <begin position="20"/>
        <end position="201"/>
    </location>
</feature>
<evidence type="ECO:0000313" key="4">
    <source>
        <dbReference type="EMBL" id="AEV52396.1"/>
    </source>
</evidence>
<dbReference type="EMBL" id="JF746345">
    <property type="protein sequence ID" value="AEV52413.1"/>
    <property type="molecule type" value="Genomic_DNA"/>
</dbReference>
<organism evidence="7">
    <name type="scientific">Phytophthora cinnamomi</name>
    <name type="common">Cinnamon fungus</name>
    <dbReference type="NCBI Taxonomy" id="4785"/>
    <lineage>
        <taxon>Eukaryota</taxon>
        <taxon>Sar</taxon>
        <taxon>Stramenopiles</taxon>
        <taxon>Oomycota</taxon>
        <taxon>Peronosporomycetes</taxon>
        <taxon>Peronosporales</taxon>
        <taxon>Peronosporaceae</taxon>
        <taxon>Phytophthora</taxon>
    </lineage>
</organism>